<dbReference type="OrthoDB" id="281328at2"/>
<gene>
    <name evidence="1" type="ORF">RISK_004076</name>
</gene>
<dbReference type="RefSeq" id="WP_047815408.1">
    <property type="nucleotide sequence ID" value="NZ_LECT01000031.1"/>
</dbReference>
<dbReference type="EMBL" id="LECT01000031">
    <property type="protein sequence ID" value="KLU03669.1"/>
    <property type="molecule type" value="Genomic_DNA"/>
</dbReference>
<sequence>MRSELDAAIAHLHEQLADIDDLDPAEIERLKSELDEIRETLDEQDVNSATLAERWKTQVEHFRESYPVLTENAGRVADMLAQMGI</sequence>
<evidence type="ECO:0000313" key="1">
    <source>
        <dbReference type="EMBL" id="KLU03669.1"/>
    </source>
</evidence>
<protein>
    <recommendedName>
        <fullName evidence="3">DUF4404 family protein</fullName>
    </recommendedName>
</protein>
<evidence type="ECO:0008006" key="3">
    <source>
        <dbReference type="Google" id="ProtNLM"/>
    </source>
</evidence>
<dbReference type="STRING" id="595434.RISK_004076"/>
<evidence type="ECO:0000313" key="2">
    <source>
        <dbReference type="Proteomes" id="UP000036367"/>
    </source>
</evidence>
<proteinExistence type="predicted"/>
<reference evidence="1" key="1">
    <citation type="submission" date="2015-05" db="EMBL/GenBank/DDBJ databases">
        <title>Permanent draft genome of Rhodopirellula islandicus K833.</title>
        <authorList>
            <person name="Kizina J."/>
            <person name="Richter M."/>
            <person name="Glockner F.O."/>
            <person name="Harder J."/>
        </authorList>
    </citation>
    <scope>NUCLEOTIDE SEQUENCE [LARGE SCALE GENOMIC DNA]</scope>
    <source>
        <strain evidence="1">K833</strain>
    </source>
</reference>
<dbReference type="Pfam" id="PF14357">
    <property type="entry name" value="DUF4404"/>
    <property type="match status" value="1"/>
</dbReference>
<dbReference type="PATRIC" id="fig|595434.4.peg.3861"/>
<dbReference type="InterPro" id="IPR025516">
    <property type="entry name" value="DUF4404"/>
</dbReference>
<dbReference type="AlphaFoldDB" id="A0A0J1EDP8"/>
<accession>A0A0J1EDP8</accession>
<keyword evidence="2" id="KW-1185">Reference proteome</keyword>
<name>A0A0J1EDP8_RHOIS</name>
<comment type="caution">
    <text evidence="1">The sequence shown here is derived from an EMBL/GenBank/DDBJ whole genome shotgun (WGS) entry which is preliminary data.</text>
</comment>
<organism evidence="1 2">
    <name type="scientific">Rhodopirellula islandica</name>
    <dbReference type="NCBI Taxonomy" id="595434"/>
    <lineage>
        <taxon>Bacteria</taxon>
        <taxon>Pseudomonadati</taxon>
        <taxon>Planctomycetota</taxon>
        <taxon>Planctomycetia</taxon>
        <taxon>Pirellulales</taxon>
        <taxon>Pirellulaceae</taxon>
        <taxon>Rhodopirellula</taxon>
    </lineage>
</organism>
<dbReference type="Proteomes" id="UP000036367">
    <property type="component" value="Unassembled WGS sequence"/>
</dbReference>